<dbReference type="InterPro" id="IPR007487">
    <property type="entry name" value="ABC_transpt-TYRBP-like"/>
</dbReference>
<evidence type="ECO:0000313" key="1">
    <source>
        <dbReference type="EMBL" id="ACM92091.1"/>
    </source>
</evidence>
<dbReference type="PANTHER" id="PTHR35271">
    <property type="entry name" value="ABC TRANSPORTER, SUBSTRATE-BINDING LIPOPROTEIN-RELATED"/>
    <property type="match status" value="1"/>
</dbReference>
<dbReference type="KEGG" id="nam:NAMH_0149"/>
<dbReference type="Gene3D" id="3.40.50.2300">
    <property type="match status" value="2"/>
</dbReference>
<sequence length="325" mass="37915">MKKSENMKKLFFLCFLIIYAFSKILIVNSYDQKDQCGIPQLNGFLSLMYEQKFSPTDFDIFFLNARVTTKENLKQKAAKILKNIDKYQYVVTFDDAAFQLIAIPASKLHKTVFFSGINIPFHTYQKKYNLNKQFFGGVYEKLHIKEVLTTFNKINKINKIAILYNKGVGELVKNQIVNELKSTNFQNSLLLVECQNVKELKNKINDINNNKSITLFIPLTLSLTENNKKIPFYKLKDIYLEKIKKPDIGINMTFVKMGFLGFGGVDFFAMGKSTAKIMLNYTKTKKLHIINAPKAYYYINVNRAKHIDFKLPEWFIKNYVKELVW</sequence>
<dbReference type="AlphaFoldDB" id="B9L7H8"/>
<organism evidence="1 2">
    <name type="scientific">Nautilia profundicola (strain ATCC BAA-1463 / DSM 18972 / AmH)</name>
    <dbReference type="NCBI Taxonomy" id="598659"/>
    <lineage>
        <taxon>Bacteria</taxon>
        <taxon>Pseudomonadati</taxon>
        <taxon>Campylobacterota</taxon>
        <taxon>Epsilonproteobacteria</taxon>
        <taxon>Nautiliales</taxon>
        <taxon>Nautiliaceae</taxon>
        <taxon>Nautilia</taxon>
    </lineage>
</organism>
<proteinExistence type="predicted"/>
<dbReference type="eggNOG" id="COG2984">
    <property type="taxonomic scope" value="Bacteria"/>
</dbReference>
<gene>
    <name evidence="1" type="ordered locus">NAMH_0149</name>
</gene>
<dbReference type="Proteomes" id="UP000000448">
    <property type="component" value="Chromosome"/>
</dbReference>
<accession>B9L7H8</accession>
<keyword evidence="2" id="KW-1185">Reference proteome</keyword>
<dbReference type="PANTHER" id="PTHR35271:SF1">
    <property type="entry name" value="ABC TRANSPORTER, SUBSTRATE-BINDING LIPOPROTEIN"/>
    <property type="match status" value="1"/>
</dbReference>
<protein>
    <submittedName>
        <fullName evidence="1">Uncharacterized protein</fullName>
    </submittedName>
</protein>
<dbReference type="STRING" id="598659.NAMH_0149"/>
<dbReference type="EMBL" id="CP001279">
    <property type="protein sequence ID" value="ACM92091.1"/>
    <property type="molecule type" value="Genomic_DNA"/>
</dbReference>
<name>B9L7H8_NAUPA</name>
<evidence type="ECO:0000313" key="2">
    <source>
        <dbReference type="Proteomes" id="UP000000448"/>
    </source>
</evidence>
<dbReference type="HOGENOM" id="CLU_058196_1_0_7"/>
<reference evidence="1 2" key="1">
    <citation type="journal article" date="2009" name="PLoS Genet.">
        <title>Adaptations to submarine hydrothermal environments exemplified by the genome of Nautilia profundicola.</title>
        <authorList>
            <person name="Campbell B.J."/>
            <person name="Smith J.L."/>
            <person name="Hanson T.E."/>
            <person name="Klotz M.G."/>
            <person name="Stein L.Y."/>
            <person name="Lee C.K."/>
            <person name="Wu D."/>
            <person name="Robinson J.M."/>
            <person name="Khouri H.M."/>
            <person name="Eisen J.A."/>
            <person name="Cary S.C."/>
        </authorList>
    </citation>
    <scope>NUCLEOTIDE SEQUENCE [LARGE SCALE GENOMIC DNA]</scope>
    <source>
        <strain evidence="2">ATCC BAA-1463 / DSM 18972 / AmH</strain>
    </source>
</reference>